<dbReference type="OrthoDB" id="4204806at2759"/>
<organism evidence="1 2">
    <name type="scientific">[Emmonsia] crescens</name>
    <dbReference type="NCBI Taxonomy" id="73230"/>
    <lineage>
        <taxon>Eukaryota</taxon>
        <taxon>Fungi</taxon>
        <taxon>Dikarya</taxon>
        <taxon>Ascomycota</taxon>
        <taxon>Pezizomycotina</taxon>
        <taxon>Eurotiomycetes</taxon>
        <taxon>Eurotiomycetidae</taxon>
        <taxon>Onygenales</taxon>
        <taxon>Ajellomycetaceae</taxon>
        <taxon>Emergomyces</taxon>
    </lineage>
</organism>
<dbReference type="AlphaFoldDB" id="A0A0G2I768"/>
<accession>A0A0G2I768</accession>
<name>A0A0G2I768_9EURO</name>
<comment type="caution">
    <text evidence="1">The sequence shown here is derived from an EMBL/GenBank/DDBJ whole genome shotgun (WGS) entry which is preliminary data.</text>
</comment>
<evidence type="ECO:0000313" key="2">
    <source>
        <dbReference type="Proteomes" id="UP000034164"/>
    </source>
</evidence>
<reference evidence="2" key="1">
    <citation type="journal article" date="2015" name="PLoS Genet.">
        <title>The dynamic genome and transcriptome of the human fungal pathogen Blastomyces and close relative Emmonsia.</title>
        <authorList>
            <person name="Munoz J.F."/>
            <person name="Gauthier G.M."/>
            <person name="Desjardins C.A."/>
            <person name="Gallo J.E."/>
            <person name="Holder J."/>
            <person name="Sullivan T.D."/>
            <person name="Marty A.J."/>
            <person name="Carmen J.C."/>
            <person name="Chen Z."/>
            <person name="Ding L."/>
            <person name="Gujja S."/>
            <person name="Magrini V."/>
            <person name="Misas E."/>
            <person name="Mitreva M."/>
            <person name="Priest M."/>
            <person name="Saif S."/>
            <person name="Whiston E.A."/>
            <person name="Young S."/>
            <person name="Zeng Q."/>
            <person name="Goldman W.E."/>
            <person name="Mardis E.R."/>
            <person name="Taylor J.W."/>
            <person name="McEwen J.G."/>
            <person name="Clay O.K."/>
            <person name="Klein B.S."/>
            <person name="Cuomo C.A."/>
        </authorList>
    </citation>
    <scope>NUCLEOTIDE SEQUENCE [LARGE SCALE GENOMIC DNA]</scope>
    <source>
        <strain evidence="2">UAMH 3008</strain>
    </source>
</reference>
<dbReference type="VEuPathDB" id="FungiDB:EMCG_07934"/>
<gene>
    <name evidence="1" type="ORF">EMCG_07934</name>
</gene>
<protein>
    <submittedName>
        <fullName evidence="1">Uncharacterized protein</fullName>
    </submittedName>
</protein>
<proteinExistence type="predicted"/>
<dbReference type="Proteomes" id="UP000034164">
    <property type="component" value="Unassembled WGS sequence"/>
</dbReference>
<sequence>MASNLASAVAPSSSPLGGPQVFSNLMPELFSSYLEYKSNLFRFAWLQKTTDLNVVCRNSTAEKVSFQTPEALENAIQSYTMFDDPAGQGLSRLEPHDDCWGSWMRSALEDLHPGERPVGGPLLDVLKKGLVMGSCRFVKGYTLFRYRPNHWTYLLRDLSPLEPQFRDGENYIMRSEILAIVAIFYNQMNSVGFDVYKGKYVDRMFIYKGGSLTATIVTTMAGKVRVVQASCNPADEYPTLTYTLHGFWDLSMSTYNKTTAQKVVKWLLCPPDPAQTIPLRTL</sequence>
<evidence type="ECO:0000313" key="1">
    <source>
        <dbReference type="EMBL" id="KKZ66333.1"/>
    </source>
</evidence>
<dbReference type="EMBL" id="LCZI01000498">
    <property type="protein sequence ID" value="KKZ66333.1"/>
    <property type="molecule type" value="Genomic_DNA"/>
</dbReference>